<evidence type="ECO:0000313" key="1">
    <source>
        <dbReference type="EMBL" id="QQP14114.1"/>
    </source>
</evidence>
<evidence type="ECO:0000313" key="2">
    <source>
        <dbReference type="Proteomes" id="UP000596049"/>
    </source>
</evidence>
<dbReference type="InterPro" id="IPR022608">
    <property type="entry name" value="Tscrpt_reg_SplA"/>
</dbReference>
<keyword evidence="2" id="KW-1185">Reference proteome</keyword>
<name>A0ABX7AWC1_9BACI</name>
<proteinExistence type="predicted"/>
<dbReference type="Proteomes" id="UP000596049">
    <property type="component" value="Chromosome"/>
</dbReference>
<dbReference type="EMBL" id="CP067341">
    <property type="protein sequence ID" value="QQP14114.1"/>
    <property type="molecule type" value="Genomic_DNA"/>
</dbReference>
<accession>A0ABX7AWC1</accession>
<protein>
    <submittedName>
        <fullName evidence="1">Transcriptional regulator</fullName>
    </submittedName>
</protein>
<sequence length="75" mass="8844">MQQQQYSAGDIVFIFYQHPFIDDVVNIQEAAVVNIPDNSTEMALFLFEKYYPLTNDMLIFTSEVDAEQAYHQYFH</sequence>
<gene>
    <name evidence="1" type="ORF">FJQ98_08880</name>
</gene>
<dbReference type="Pfam" id="PF11132">
    <property type="entry name" value="SplA"/>
    <property type="match status" value="1"/>
</dbReference>
<dbReference type="RefSeq" id="WP_053595331.1">
    <property type="nucleotide sequence ID" value="NZ_CP067341.1"/>
</dbReference>
<reference evidence="1 2" key="1">
    <citation type="submission" date="2020-01" db="EMBL/GenBank/DDBJ databases">
        <authorList>
            <person name="Liu G."/>
            <person name="Liu B."/>
        </authorList>
    </citation>
    <scope>NUCLEOTIDE SEQUENCE [LARGE SCALE GENOMIC DNA]</scope>
    <source>
        <strain evidence="1 2">FJAT-51161</strain>
    </source>
</reference>
<organism evidence="1 2">
    <name type="scientific">Lysinibacillus agricola</name>
    <dbReference type="NCBI Taxonomy" id="2590012"/>
    <lineage>
        <taxon>Bacteria</taxon>
        <taxon>Bacillati</taxon>
        <taxon>Bacillota</taxon>
        <taxon>Bacilli</taxon>
        <taxon>Bacillales</taxon>
        <taxon>Bacillaceae</taxon>
        <taxon>Lysinibacillus</taxon>
    </lineage>
</organism>